<accession>A0A364JST8</accession>
<keyword evidence="3" id="KW-1185">Reference proteome</keyword>
<sequence>MHVTFTSNFDWSPKYGVTIAYPPGWSGSVTRRCGEAAIKAGKAERLKTPSKSEASHDNP</sequence>
<dbReference type="AlphaFoldDB" id="A0A364JST8"/>
<dbReference type="EMBL" id="QLMK01000014">
    <property type="protein sequence ID" value="RAK26374.1"/>
    <property type="molecule type" value="Genomic_DNA"/>
</dbReference>
<protein>
    <submittedName>
        <fullName evidence="2">Uncharacterized protein</fullName>
    </submittedName>
</protein>
<proteinExistence type="predicted"/>
<comment type="caution">
    <text evidence="2">The sequence shown here is derived from an EMBL/GenBank/DDBJ whole genome shotgun (WGS) entry which is preliminary data.</text>
</comment>
<reference evidence="2 3" key="1">
    <citation type="submission" date="2018-06" db="EMBL/GenBank/DDBJ databases">
        <title>Genomic Encyclopedia of Type Strains, Phase IV (KMG-IV): sequencing the most valuable type-strain genomes for metagenomic binning, comparative biology and taxonomic classification.</title>
        <authorList>
            <person name="Goeker M."/>
        </authorList>
    </citation>
    <scope>NUCLEOTIDE SEQUENCE [LARGE SCALE GENOMIC DNA]</scope>
    <source>
        <strain evidence="2 3">DSM 26720</strain>
    </source>
</reference>
<evidence type="ECO:0000256" key="1">
    <source>
        <dbReference type="SAM" id="MobiDB-lite"/>
    </source>
</evidence>
<dbReference type="Proteomes" id="UP000249453">
    <property type="component" value="Unassembled WGS sequence"/>
</dbReference>
<gene>
    <name evidence="2" type="ORF">C7374_11460</name>
</gene>
<evidence type="ECO:0000313" key="2">
    <source>
        <dbReference type="EMBL" id="RAK26374.1"/>
    </source>
</evidence>
<organism evidence="2 3">
    <name type="scientific">Falsochrobactrum ovis</name>
    <dbReference type="NCBI Taxonomy" id="1293442"/>
    <lineage>
        <taxon>Bacteria</taxon>
        <taxon>Pseudomonadati</taxon>
        <taxon>Pseudomonadota</taxon>
        <taxon>Alphaproteobacteria</taxon>
        <taxon>Hyphomicrobiales</taxon>
        <taxon>Brucellaceae</taxon>
        <taxon>Falsochrobactrum</taxon>
    </lineage>
</organism>
<feature type="region of interest" description="Disordered" evidence="1">
    <location>
        <begin position="40"/>
        <end position="59"/>
    </location>
</feature>
<evidence type="ECO:0000313" key="3">
    <source>
        <dbReference type="Proteomes" id="UP000249453"/>
    </source>
</evidence>
<name>A0A364JST8_9HYPH</name>